<reference evidence="3" key="1">
    <citation type="submission" date="2016-05" db="EMBL/GenBank/DDBJ databases">
        <authorList>
            <person name="Naeem Raeece"/>
        </authorList>
    </citation>
    <scope>NUCLEOTIDE SEQUENCE [LARGE SCALE GENOMIC DNA]</scope>
</reference>
<keyword evidence="1" id="KW-0472">Membrane</keyword>
<proteinExistence type="predicted"/>
<organism evidence="2 3">
    <name type="scientific">Plasmodium ovale curtisi</name>
    <dbReference type="NCBI Taxonomy" id="864141"/>
    <lineage>
        <taxon>Eukaryota</taxon>
        <taxon>Sar</taxon>
        <taxon>Alveolata</taxon>
        <taxon>Apicomplexa</taxon>
        <taxon>Aconoidasida</taxon>
        <taxon>Haemosporida</taxon>
        <taxon>Plasmodiidae</taxon>
        <taxon>Plasmodium</taxon>
        <taxon>Plasmodium (Plasmodium)</taxon>
    </lineage>
</organism>
<dbReference type="InterPro" id="IPR008780">
    <property type="entry name" value="Plasmodium_Vir"/>
</dbReference>
<dbReference type="Pfam" id="PF05795">
    <property type="entry name" value="Plasmodium_Vir"/>
    <property type="match status" value="1"/>
</dbReference>
<feature type="transmembrane region" description="Helical" evidence="1">
    <location>
        <begin position="635"/>
        <end position="655"/>
    </location>
</feature>
<gene>
    <name evidence="2" type="ORF">POVCU2_0062800</name>
</gene>
<evidence type="ECO:0000256" key="1">
    <source>
        <dbReference type="SAM" id="Phobius"/>
    </source>
</evidence>
<evidence type="ECO:0000313" key="3">
    <source>
        <dbReference type="Proteomes" id="UP000078560"/>
    </source>
</evidence>
<keyword evidence="1" id="KW-0812">Transmembrane</keyword>
<keyword evidence="1" id="KW-1133">Transmembrane helix</keyword>
<evidence type="ECO:0000313" key="2">
    <source>
        <dbReference type="EMBL" id="SBS90650.1"/>
    </source>
</evidence>
<dbReference type="EMBL" id="FLQU01000973">
    <property type="protein sequence ID" value="SBS90650.1"/>
    <property type="molecule type" value="Genomic_DNA"/>
</dbReference>
<sequence length="708" mass="84543">MPESTVDKGSTLWKEDNTLWKNSDLFKFYNKFGEIINNGTEIYKKCKSTSANSDTDSCKIAENIKRKWDTKLTEYGSVTDNKKCAYFVYWMYDKIMECKSDIYCSSWLYSQFDDFWRESLCCEKKVISVKEDKVVKEKKKENIDGEEVETEKGVIKTTERKITVCNKQFVKEYNTNFLNSRNELYRFSECYNNIKSTLDKVVHDKKKIYCKYIQDIFDLYRSMIEEEEMRMFKKYEDELKLLKNIFQSNSELSDLEVVCKNPDLSKKLHFEKKNSEHLSQENEKLFRPLNVKFYENVEDTPTDAMDIILKDTESYKLYKKFEEQIIDNDYNKYCTKFKNLETTYKDKSEEICKKIVRNVKNIDTFQSSIKGNKRCFHYKNWVYEAIWKMFAEKKSYDIAGNIIKEFMNLQNDLVIELKKEICHYYFSINDFIEVRVRKEEKDLYDYFENYDTIDQTIVPKTSNDKKYKDYLQYIIKLYKRRINDWDCCDKLSGVDPLCRHYFKCDEEYNPSDLLSILNGKDRNTIKKKYKKGLTVRIGERKAGEIVNEDDIMRIQYGRCSRIYDPDDKTKVISLRCDYQASLDHFKNFNKKLPDGYKKDNEKTTTSVSVSPVNISDLTEISNREENDSNPVSYKIPTSVALGLGTVFVFFLYYKFTPFGSFFGKRGGGRTSFEHDFHEEYMQEFPYQDSEYEDINPRNRRIQIAYQRA</sequence>
<dbReference type="AlphaFoldDB" id="A0A1A8WCR1"/>
<dbReference type="Proteomes" id="UP000078560">
    <property type="component" value="Unassembled WGS sequence"/>
</dbReference>
<name>A0A1A8WCR1_PLAOA</name>
<protein>
    <submittedName>
        <fullName evidence="2">PIR Superfamily Protein</fullName>
    </submittedName>
</protein>
<accession>A0A1A8WCR1</accession>